<evidence type="ECO:0000256" key="3">
    <source>
        <dbReference type="ARBA" id="ARBA00022723"/>
    </source>
</evidence>
<dbReference type="GO" id="GO:0001764">
    <property type="term" value="P:neuron migration"/>
    <property type="evidence" value="ECO:0007669"/>
    <property type="project" value="UniProtKB-ARBA"/>
</dbReference>
<keyword evidence="9" id="KW-0325">Glycoprotein</keyword>
<dbReference type="PROSITE" id="PS50268">
    <property type="entry name" value="CADHERIN_2"/>
    <property type="match status" value="8"/>
</dbReference>
<reference evidence="13" key="1">
    <citation type="submission" date="2020-08" db="EMBL/GenBank/DDBJ databases">
        <title>Chromosome-level assembly of Southern catfish (Silurus meridionalis) provides insights into visual adaptation to the nocturnal and benthic lifestyles.</title>
        <authorList>
            <person name="Zhang Y."/>
            <person name="Wang D."/>
            <person name="Peng Z."/>
        </authorList>
    </citation>
    <scope>NUCLEOTIDE SEQUENCE</scope>
    <source>
        <strain evidence="13">SWU-2019-XX</strain>
        <tissue evidence="13">Muscle</tissue>
    </source>
</reference>
<evidence type="ECO:0000256" key="9">
    <source>
        <dbReference type="ARBA" id="ARBA00023180"/>
    </source>
</evidence>
<feature type="chain" id="PRO_5035846658" description="Cadherin domain-containing protein" evidence="11">
    <location>
        <begin position="27"/>
        <end position="991"/>
    </location>
</feature>
<dbReference type="GO" id="GO:0007398">
    <property type="term" value="P:ectoderm development"/>
    <property type="evidence" value="ECO:0007669"/>
    <property type="project" value="UniProtKB-ARBA"/>
</dbReference>
<dbReference type="GO" id="GO:0016339">
    <property type="term" value="P:calcium-dependent cell-cell adhesion via plasma membrane cell adhesion molecules"/>
    <property type="evidence" value="ECO:0007669"/>
    <property type="project" value="TreeGrafter"/>
</dbReference>
<feature type="signal peptide" evidence="11">
    <location>
        <begin position="1"/>
        <end position="26"/>
    </location>
</feature>
<dbReference type="GO" id="GO:0005509">
    <property type="term" value="F:calcium ion binding"/>
    <property type="evidence" value="ECO:0007669"/>
    <property type="project" value="UniProtKB-UniRule"/>
</dbReference>
<accession>A0A8T0A9Y2</accession>
<dbReference type="GO" id="GO:0005737">
    <property type="term" value="C:cytoplasm"/>
    <property type="evidence" value="ECO:0007669"/>
    <property type="project" value="TreeGrafter"/>
</dbReference>
<dbReference type="GO" id="GO:0042074">
    <property type="term" value="P:cell migration involved in gastrulation"/>
    <property type="evidence" value="ECO:0007669"/>
    <property type="project" value="UniProtKB-ARBA"/>
</dbReference>
<dbReference type="GO" id="GO:0007498">
    <property type="term" value="P:mesoderm development"/>
    <property type="evidence" value="ECO:0007669"/>
    <property type="project" value="UniProtKB-ARBA"/>
</dbReference>
<feature type="domain" description="Cadherin" evidence="12">
    <location>
        <begin position="243"/>
        <end position="357"/>
    </location>
</feature>
<sequence length="991" mass="109379">MEPVSRVKLVAVICLIQVLQCGIGESQSCSPGFGSDLFLFRVPREHLQGGTKIGTIVFNDCNGGTRFKFTADDAQYHVDSDGTVKLRKQANLHDGHKMFSVHAWDSSGKKHTALVRVEHQGGDVDEIESAQTDLPPVLPILVFPKSSNGLRRQKRGWIISDYGKETQMMYRITGEGADQPPVGLFTIDKNTGQLYVSKPLDREQKDIYKLQVHAWSNADGIKEPSIEIIVEVIDQNDNSPVFTQDVFPGFVPETAKIGLEFMTITATDADDPDTDNADIRYSIISQTPSEPNPNMFAINPITGAIRVNAEGLDRQKYHKYTLEIQAADMQGDGRPVIAKAVITVTDQTSKWKIPPINIPENDRGPFPKQLVQIISDYGKETQMIYRITGEGADQPPVGLFTIDKNTGQLYVSKPLDREQKDIYKLQAHAWSNADGIKEPSIEIIVKVIDLNDNSPAFTQDVFPGFVPETAKIGLEFMTITATDADDPDTDNADIRYSIISQTPSEPNPNMFAINPITGAIRVNAEGLDRQKYHKYTLEIQAADMQGDGRPVTAKAVITVTDQTSKSEIPPINIPENDRGPFPKQLVQIRTSHAKNTRVTYSITGSGANLPPVGLFLMDKNTGMLYLARSLDRETRDKYELQVHAIGDDMHDEYTQILIHVVDQNDNKPIFSQDPFIGSVSDKSKTGHKFMTISATDADDPNTNNAAIRYSIINQTPPEPSPNMFEINPVTGAIGVNAEGLDKVKHSKYILKIQAADMEGHGLSSTGNAVIFVTDTEDSPPRKWEISHIGIPENERGPFPKQIAQIKSSHASQAKIVYSLTGEGANQDPVGVFMVDKINGWLSVTTSLDREKKNEYVLQVHYTGEGINEPPTEITIRVIDQNDNKPIFTQDPFQGTVPQASKIGFLVMTISATDADNPNTENTNIRYSIISQDPLLPHPNMFAIDPITGELKVNAEGFDKEKYPEYTLEIQAADLQGNGLQSTGKTVITVTT</sequence>
<dbReference type="SUPFAM" id="SSF49313">
    <property type="entry name" value="Cadherin-like"/>
    <property type="match status" value="9"/>
</dbReference>
<dbReference type="FunFam" id="2.60.40.60:FF:000022">
    <property type="entry name" value="Cadherin 2"/>
    <property type="match status" value="4"/>
</dbReference>
<dbReference type="GO" id="GO:0044331">
    <property type="term" value="P:cell-cell adhesion mediated by cadherin"/>
    <property type="evidence" value="ECO:0007669"/>
    <property type="project" value="TreeGrafter"/>
</dbReference>
<dbReference type="GO" id="GO:0001841">
    <property type="term" value="P:neural tube formation"/>
    <property type="evidence" value="ECO:0007669"/>
    <property type="project" value="UniProtKB-ARBA"/>
</dbReference>
<name>A0A8T0A9Y2_SILME</name>
<keyword evidence="2" id="KW-1003">Cell membrane</keyword>
<dbReference type="GO" id="GO:0007156">
    <property type="term" value="P:homophilic cell adhesion via plasma membrane adhesion molecules"/>
    <property type="evidence" value="ECO:0007669"/>
    <property type="project" value="InterPro"/>
</dbReference>
<dbReference type="PANTHER" id="PTHR24027">
    <property type="entry name" value="CADHERIN-23"/>
    <property type="match status" value="1"/>
</dbReference>
<evidence type="ECO:0000256" key="1">
    <source>
        <dbReference type="ARBA" id="ARBA00004236"/>
    </source>
</evidence>
<dbReference type="GO" id="GO:0008013">
    <property type="term" value="F:beta-catenin binding"/>
    <property type="evidence" value="ECO:0007669"/>
    <property type="project" value="TreeGrafter"/>
</dbReference>
<dbReference type="FunFam" id="2.60.40.60:FF:000191">
    <property type="entry name" value="Cadherin 1"/>
    <property type="match status" value="1"/>
</dbReference>
<dbReference type="GO" id="GO:0000902">
    <property type="term" value="P:cell morphogenesis"/>
    <property type="evidence" value="ECO:0007669"/>
    <property type="project" value="TreeGrafter"/>
</dbReference>
<dbReference type="Gene3D" id="2.60.40.60">
    <property type="entry name" value="Cadherins"/>
    <property type="match status" value="9"/>
</dbReference>
<organism evidence="13 14">
    <name type="scientific">Silurus meridionalis</name>
    <name type="common">Southern catfish</name>
    <name type="synonym">Silurus soldatovi meridionalis</name>
    <dbReference type="NCBI Taxonomy" id="175797"/>
    <lineage>
        <taxon>Eukaryota</taxon>
        <taxon>Metazoa</taxon>
        <taxon>Chordata</taxon>
        <taxon>Craniata</taxon>
        <taxon>Vertebrata</taxon>
        <taxon>Euteleostomi</taxon>
        <taxon>Actinopterygii</taxon>
        <taxon>Neopterygii</taxon>
        <taxon>Teleostei</taxon>
        <taxon>Ostariophysi</taxon>
        <taxon>Siluriformes</taxon>
        <taxon>Siluridae</taxon>
        <taxon>Silurus</taxon>
    </lineage>
</organism>
<feature type="domain" description="Cadherin" evidence="12">
    <location>
        <begin position="671"/>
        <end position="782"/>
    </location>
</feature>
<comment type="caution">
    <text evidence="13">The sequence shown here is derived from an EMBL/GenBank/DDBJ whole genome shotgun (WGS) entry which is preliminary data.</text>
</comment>
<keyword evidence="4 11" id="KW-0732">Signal</keyword>
<dbReference type="InterPro" id="IPR020894">
    <property type="entry name" value="Cadherin_CS"/>
</dbReference>
<protein>
    <recommendedName>
        <fullName evidence="12">Cadherin domain-containing protein</fullName>
    </recommendedName>
</protein>
<dbReference type="InterPro" id="IPR014868">
    <property type="entry name" value="Cadherin_pro_dom"/>
</dbReference>
<comment type="subcellular location">
    <subcellularLocation>
        <location evidence="1">Cell membrane</location>
    </subcellularLocation>
</comment>
<keyword evidence="8" id="KW-0472">Membrane</keyword>
<dbReference type="PANTHER" id="PTHR24027:SF319">
    <property type="entry name" value="CADHERIN-1"/>
    <property type="match status" value="1"/>
</dbReference>
<feature type="domain" description="Cadherin" evidence="12">
    <location>
        <begin position="161"/>
        <end position="242"/>
    </location>
</feature>
<evidence type="ECO:0000313" key="14">
    <source>
        <dbReference type="Proteomes" id="UP000606274"/>
    </source>
</evidence>
<dbReference type="PRINTS" id="PR00205">
    <property type="entry name" value="CADHERIN"/>
</dbReference>
<dbReference type="GO" id="GO:0030010">
    <property type="term" value="P:establishment of cell polarity"/>
    <property type="evidence" value="ECO:0007669"/>
    <property type="project" value="UniProtKB-ARBA"/>
</dbReference>
<evidence type="ECO:0000256" key="11">
    <source>
        <dbReference type="SAM" id="SignalP"/>
    </source>
</evidence>
<proteinExistence type="predicted"/>
<evidence type="ECO:0000313" key="13">
    <source>
        <dbReference type="EMBL" id="KAF7687915.1"/>
    </source>
</evidence>
<gene>
    <name evidence="13" type="ORF">HF521_013921</name>
</gene>
<evidence type="ECO:0000256" key="2">
    <source>
        <dbReference type="ARBA" id="ARBA00022475"/>
    </source>
</evidence>
<dbReference type="Pfam" id="PF08758">
    <property type="entry name" value="Cadherin_pro"/>
    <property type="match status" value="1"/>
</dbReference>
<dbReference type="FunFam" id="2.60.40.60:FF:000011">
    <property type="entry name" value="Cadherin 1"/>
    <property type="match status" value="4"/>
</dbReference>
<evidence type="ECO:0000256" key="6">
    <source>
        <dbReference type="ARBA" id="ARBA00022837"/>
    </source>
</evidence>
<dbReference type="CDD" id="cd11304">
    <property type="entry name" value="Cadherin_repeat"/>
    <property type="match status" value="7"/>
</dbReference>
<evidence type="ECO:0000259" key="12">
    <source>
        <dbReference type="PROSITE" id="PS50268"/>
    </source>
</evidence>
<keyword evidence="14" id="KW-1185">Reference proteome</keyword>
<dbReference type="EMBL" id="JABFDY010000026">
    <property type="protein sequence ID" value="KAF7687915.1"/>
    <property type="molecule type" value="Genomic_DNA"/>
</dbReference>
<dbReference type="Proteomes" id="UP000606274">
    <property type="component" value="Unassembled WGS sequence"/>
</dbReference>
<evidence type="ECO:0000256" key="5">
    <source>
        <dbReference type="ARBA" id="ARBA00022737"/>
    </source>
</evidence>
<dbReference type="GO" id="GO:0034332">
    <property type="term" value="P:adherens junction organization"/>
    <property type="evidence" value="ECO:0007669"/>
    <property type="project" value="UniProtKB-ARBA"/>
</dbReference>
<feature type="domain" description="Cadherin" evidence="12">
    <location>
        <begin position="782"/>
        <end position="887"/>
    </location>
</feature>
<keyword evidence="6 10" id="KW-0106">Calcium</keyword>
<dbReference type="Pfam" id="PF00028">
    <property type="entry name" value="Cadherin"/>
    <property type="match status" value="8"/>
</dbReference>
<evidence type="ECO:0000256" key="7">
    <source>
        <dbReference type="ARBA" id="ARBA00022889"/>
    </source>
</evidence>
<dbReference type="GO" id="GO:0016342">
    <property type="term" value="C:catenin complex"/>
    <property type="evidence" value="ECO:0007669"/>
    <property type="project" value="TreeGrafter"/>
</dbReference>
<keyword evidence="7" id="KW-0130">Cell adhesion</keyword>
<dbReference type="PROSITE" id="PS00232">
    <property type="entry name" value="CADHERIN_1"/>
    <property type="match status" value="4"/>
</dbReference>
<keyword evidence="5" id="KW-0677">Repeat</keyword>
<feature type="domain" description="Cadherin" evidence="12">
    <location>
        <begin position="458"/>
        <end position="572"/>
    </location>
</feature>
<feature type="domain" description="Cadherin" evidence="12">
    <location>
        <begin position="888"/>
        <end position="989"/>
    </location>
</feature>
<dbReference type="SMART" id="SM00112">
    <property type="entry name" value="CA"/>
    <property type="match status" value="8"/>
</dbReference>
<evidence type="ECO:0000256" key="4">
    <source>
        <dbReference type="ARBA" id="ARBA00022729"/>
    </source>
</evidence>
<dbReference type="InterPro" id="IPR002126">
    <property type="entry name" value="Cadherin-like_dom"/>
</dbReference>
<dbReference type="InterPro" id="IPR039808">
    <property type="entry name" value="Cadherin"/>
</dbReference>
<dbReference type="SMART" id="SM01055">
    <property type="entry name" value="Cadherin_pro"/>
    <property type="match status" value="1"/>
</dbReference>
<dbReference type="GO" id="GO:0007043">
    <property type="term" value="P:cell-cell junction assembly"/>
    <property type="evidence" value="ECO:0007669"/>
    <property type="project" value="TreeGrafter"/>
</dbReference>
<dbReference type="GO" id="GO:0045296">
    <property type="term" value="F:cadherin binding"/>
    <property type="evidence" value="ECO:0007669"/>
    <property type="project" value="TreeGrafter"/>
</dbReference>
<keyword evidence="3" id="KW-0479">Metal-binding</keyword>
<feature type="domain" description="Cadherin" evidence="12">
    <location>
        <begin position="565"/>
        <end position="670"/>
    </location>
</feature>
<dbReference type="InterPro" id="IPR015919">
    <property type="entry name" value="Cadherin-like_sf"/>
</dbReference>
<evidence type="ECO:0000256" key="10">
    <source>
        <dbReference type="PROSITE-ProRule" id="PRU00043"/>
    </source>
</evidence>
<dbReference type="AlphaFoldDB" id="A0A8T0A9Y2"/>
<feature type="domain" description="Cadherin" evidence="12">
    <location>
        <begin position="376"/>
        <end position="457"/>
    </location>
</feature>
<dbReference type="GO" id="GO:0005912">
    <property type="term" value="C:adherens junction"/>
    <property type="evidence" value="ECO:0007669"/>
    <property type="project" value="TreeGrafter"/>
</dbReference>
<evidence type="ECO:0000256" key="8">
    <source>
        <dbReference type="ARBA" id="ARBA00023136"/>
    </source>
</evidence>